<dbReference type="AlphaFoldDB" id="Q2FSX7"/>
<name>Q2FSX7_METHJ</name>
<proteinExistence type="inferred from homology"/>
<keyword evidence="3" id="KW-0326">Glycosidase</keyword>
<dbReference type="Pfam" id="PF02156">
    <property type="entry name" value="Glyco_hydro_26"/>
    <property type="match status" value="1"/>
</dbReference>
<evidence type="ECO:0000256" key="3">
    <source>
        <dbReference type="ARBA" id="ARBA00023295"/>
    </source>
</evidence>
<reference evidence="6" key="1">
    <citation type="journal article" date="2016" name="Stand. Genomic Sci.">
        <title>Complete genome sequence of Methanospirillum hungatei type strain JF1.</title>
        <authorList>
            <person name="Gunsalus R.P."/>
            <person name="Cook L.E."/>
            <person name="Crable B."/>
            <person name="Rohlin L."/>
            <person name="McDonald E."/>
            <person name="Mouttaki H."/>
            <person name="Sieber J.R."/>
            <person name="Poweleit N."/>
            <person name="Zhou H."/>
            <person name="Lapidus A.L."/>
            <person name="Daligault H.E."/>
            <person name="Land M."/>
            <person name="Gilna P."/>
            <person name="Ivanova N."/>
            <person name="Kyrpides N."/>
            <person name="Culley D.E."/>
            <person name="McInerney M.J."/>
        </authorList>
    </citation>
    <scope>NUCLEOTIDE SEQUENCE [LARGE SCALE GENOMIC DNA]</scope>
    <source>
        <strain evidence="6">ATCC 27890 / DSM 864 / NBRC 100397 / JF-1</strain>
    </source>
</reference>
<dbReference type="GO" id="GO:0006080">
    <property type="term" value="P:substituted mannan metabolic process"/>
    <property type="evidence" value="ECO:0007669"/>
    <property type="project" value="InterPro"/>
</dbReference>
<dbReference type="Gene3D" id="3.20.20.80">
    <property type="entry name" value="Glycosidases"/>
    <property type="match status" value="1"/>
</dbReference>
<dbReference type="PANTHER" id="PTHR40079">
    <property type="entry name" value="MANNAN ENDO-1,4-BETA-MANNOSIDASE E-RELATED"/>
    <property type="match status" value="1"/>
</dbReference>
<keyword evidence="6" id="KW-1185">Reference proteome</keyword>
<dbReference type="KEGG" id="mhu:Mhun_3203"/>
<dbReference type="SUPFAM" id="SSF51445">
    <property type="entry name" value="(Trans)glycosidases"/>
    <property type="match status" value="1"/>
</dbReference>
<comment type="similarity">
    <text evidence="1">Belongs to the glycosyl hydrolase 26 family.</text>
</comment>
<feature type="domain" description="GH26" evidence="4">
    <location>
        <begin position="38"/>
        <end position="346"/>
    </location>
</feature>
<dbReference type="PANTHER" id="PTHR40079:SF4">
    <property type="entry name" value="GH26 DOMAIN-CONTAINING PROTEIN-RELATED"/>
    <property type="match status" value="1"/>
</dbReference>
<sequence length="367" mass="42570">MVHSAFQELFHPIHAEKNHTYLYSGRVFILLFLLIWIPGCSGDMIHLCIPKEGTLWNGAFSPVKYHLHEMDITNESIRSYVNSSGKNLGVIAFSHEWSINRSFPIEKVQMIHANGAIPYIRLMLRSDNNQYRPESLFTLKRIFNGIYDRDLIEFARTAKRMNFPIVIEYGTEVNGWWFSWNGYWTGKEKGAELFRSVYRHIITLMREEGADNLIWVYHINWHSNPEEDWNTPEAYYPGDEYIDLIGVSAYGALSPNEDNILPFSRMMDEGYAAAQNLSVNKSVLISEMGTDLRNPHKPASIWIDEAFSAIINEQRWPGVIGFVWWNAGWPNDNNPVNNTTMRIEDDREVQKILQRHLSSDQVLSAYC</sequence>
<dbReference type="STRING" id="323259.Mhun_3203"/>
<evidence type="ECO:0000313" key="5">
    <source>
        <dbReference type="EMBL" id="ABD42885.1"/>
    </source>
</evidence>
<protein>
    <recommendedName>
        <fullName evidence="4">GH26 domain-containing protein</fullName>
    </recommendedName>
</protein>
<keyword evidence="2" id="KW-0378">Hydrolase</keyword>
<dbReference type="GO" id="GO:0016985">
    <property type="term" value="F:mannan endo-1,4-beta-mannosidase activity"/>
    <property type="evidence" value="ECO:0007669"/>
    <property type="project" value="InterPro"/>
</dbReference>
<organism evidence="5 6">
    <name type="scientific">Methanospirillum hungatei JF-1 (strain ATCC 27890 / DSM 864 / NBRC 100397 / JF-1)</name>
    <dbReference type="NCBI Taxonomy" id="323259"/>
    <lineage>
        <taxon>Archaea</taxon>
        <taxon>Methanobacteriati</taxon>
        <taxon>Methanobacteriota</taxon>
        <taxon>Stenosarchaea group</taxon>
        <taxon>Methanomicrobia</taxon>
        <taxon>Methanomicrobiales</taxon>
        <taxon>Methanospirillaceae</taxon>
        <taxon>Methanospirillum</taxon>
    </lineage>
</organism>
<accession>Q2FSX7</accession>
<gene>
    <name evidence="5" type="ordered locus">Mhun_3203</name>
</gene>
<evidence type="ECO:0000313" key="6">
    <source>
        <dbReference type="Proteomes" id="UP000001941"/>
    </source>
</evidence>
<evidence type="ECO:0000259" key="4">
    <source>
        <dbReference type="PROSITE" id="PS51764"/>
    </source>
</evidence>
<dbReference type="CAZy" id="GH26">
    <property type="family name" value="Glycoside Hydrolase Family 26"/>
</dbReference>
<dbReference type="Proteomes" id="UP000001941">
    <property type="component" value="Chromosome"/>
</dbReference>
<dbReference type="InterPro" id="IPR022790">
    <property type="entry name" value="GH26_dom"/>
</dbReference>
<dbReference type="EMBL" id="CP000254">
    <property type="protein sequence ID" value="ABD42885.1"/>
    <property type="molecule type" value="Genomic_DNA"/>
</dbReference>
<dbReference type="EnsemblBacteria" id="ABD42885">
    <property type="protein sequence ID" value="ABD42885"/>
    <property type="gene ID" value="Mhun_3203"/>
</dbReference>
<dbReference type="HOGENOM" id="CLU_038234_1_0_2"/>
<evidence type="ECO:0000256" key="2">
    <source>
        <dbReference type="ARBA" id="ARBA00022801"/>
    </source>
</evidence>
<dbReference type="InterPro" id="IPR000805">
    <property type="entry name" value="Glyco_hydro_26"/>
</dbReference>
<dbReference type="InParanoid" id="Q2FSX7"/>
<evidence type="ECO:0000256" key="1">
    <source>
        <dbReference type="ARBA" id="ARBA00007754"/>
    </source>
</evidence>
<dbReference type="InterPro" id="IPR017853">
    <property type="entry name" value="GH"/>
</dbReference>
<dbReference type="PROSITE" id="PS51764">
    <property type="entry name" value="GH26"/>
    <property type="match status" value="1"/>
</dbReference>